<dbReference type="PRINTS" id="PR01549">
    <property type="entry name" value="AUTOINDCRSYN"/>
</dbReference>
<organism evidence="7 8">
    <name type="scientific">Paroceanicella profunda</name>
    <dbReference type="NCBI Taxonomy" id="2579971"/>
    <lineage>
        <taxon>Bacteria</taxon>
        <taxon>Pseudomonadati</taxon>
        <taxon>Pseudomonadota</taxon>
        <taxon>Alphaproteobacteria</taxon>
        <taxon>Rhodobacterales</taxon>
        <taxon>Paracoccaceae</taxon>
        <taxon>Paroceanicella</taxon>
    </lineage>
</organism>
<dbReference type="RefSeq" id="WP_138577455.1">
    <property type="nucleotide sequence ID" value="NZ_CP040818.1"/>
</dbReference>
<proteinExistence type="inferred from homology"/>
<comment type="similarity">
    <text evidence="5 6">Belongs to the autoinducer synthase family.</text>
</comment>
<dbReference type="EMBL" id="CP040818">
    <property type="protein sequence ID" value="QDL90941.1"/>
    <property type="molecule type" value="Genomic_DNA"/>
</dbReference>
<dbReference type="Proteomes" id="UP000305888">
    <property type="component" value="Chromosome"/>
</dbReference>
<evidence type="ECO:0000256" key="4">
    <source>
        <dbReference type="ARBA" id="ARBA00022929"/>
    </source>
</evidence>
<name>A0A5B8FGA3_9RHOB</name>
<evidence type="ECO:0000256" key="2">
    <source>
        <dbReference type="ARBA" id="ARBA00022679"/>
    </source>
</evidence>
<dbReference type="Pfam" id="PF00765">
    <property type="entry name" value="Autoind_synth"/>
    <property type="match status" value="1"/>
</dbReference>
<dbReference type="PANTHER" id="PTHR39322">
    <property type="entry name" value="ACYL-HOMOSERINE-LACTONE SYNTHASE"/>
    <property type="match status" value="1"/>
</dbReference>
<dbReference type="InterPro" id="IPR001690">
    <property type="entry name" value="Autoind_synthase"/>
</dbReference>
<dbReference type="InterPro" id="IPR016181">
    <property type="entry name" value="Acyl_CoA_acyltransferase"/>
</dbReference>
<evidence type="ECO:0000256" key="3">
    <source>
        <dbReference type="ARBA" id="ARBA00022691"/>
    </source>
</evidence>
<keyword evidence="2 6" id="KW-0808">Transferase</keyword>
<evidence type="ECO:0000313" key="7">
    <source>
        <dbReference type="EMBL" id="QDL90941.1"/>
    </source>
</evidence>
<accession>A0A5B8FGA3</accession>
<sequence length="217" mass="24108">MIRYVRADDLPRFPRLAETMFRDRAIQFRHRLGWDVSIDDLGAERDAYDAQNPIYAIWQRPDGSHGGSMRILPTTGRTMINDHFLHLNGGVRISDPQVWECTRFCLSPSAMRRPREAALIPAALMLAGCELGLRFGLARAVGVFDARMIRIYRSLGWSPEILGREGSGPASVAVGLWPIDRRSRAAISARSGLPECLAAEWFGLSFPQLSAASIAAE</sequence>
<dbReference type="GO" id="GO:0009372">
    <property type="term" value="P:quorum sensing"/>
    <property type="evidence" value="ECO:0007669"/>
    <property type="project" value="UniProtKB-UniRule"/>
</dbReference>
<keyword evidence="4 5" id="KW-0071">Autoinducer synthesis</keyword>
<dbReference type="Gene3D" id="3.40.630.30">
    <property type="match status" value="1"/>
</dbReference>
<gene>
    <name evidence="7" type="ORF">FDP22_03545</name>
</gene>
<dbReference type="GO" id="GO:0007165">
    <property type="term" value="P:signal transduction"/>
    <property type="evidence" value="ECO:0007669"/>
    <property type="project" value="TreeGrafter"/>
</dbReference>
<evidence type="ECO:0000313" key="8">
    <source>
        <dbReference type="Proteomes" id="UP000305888"/>
    </source>
</evidence>
<evidence type="ECO:0000256" key="5">
    <source>
        <dbReference type="PROSITE-ProRule" id="PRU00533"/>
    </source>
</evidence>
<dbReference type="EC" id="2.3.1.184" evidence="6"/>
<dbReference type="PANTHER" id="PTHR39322:SF1">
    <property type="entry name" value="ISOVALERYL-HOMOSERINE LACTONE SYNTHASE"/>
    <property type="match status" value="1"/>
</dbReference>
<protein>
    <recommendedName>
        <fullName evidence="6">Acyl-homoserine-lactone synthase</fullName>
        <ecNumber evidence="6">2.3.1.184</ecNumber>
    </recommendedName>
    <alternativeName>
        <fullName evidence="6">Autoinducer synthesis protein</fullName>
    </alternativeName>
</protein>
<keyword evidence="1 5" id="KW-0673">Quorum sensing</keyword>
<keyword evidence="3 6" id="KW-0949">S-adenosyl-L-methionine</keyword>
<dbReference type="KEGG" id="ppru:FDP22_03545"/>
<comment type="catalytic activity">
    <reaction evidence="6">
        <text>a fatty acyl-[ACP] + S-adenosyl-L-methionine = an N-acyl-L-homoserine lactone + S-methyl-5'-thioadenosine + holo-[ACP] + H(+)</text>
        <dbReference type="Rhea" id="RHEA:10096"/>
        <dbReference type="Rhea" id="RHEA-COMP:9685"/>
        <dbReference type="Rhea" id="RHEA-COMP:14125"/>
        <dbReference type="ChEBI" id="CHEBI:15378"/>
        <dbReference type="ChEBI" id="CHEBI:17509"/>
        <dbReference type="ChEBI" id="CHEBI:55474"/>
        <dbReference type="ChEBI" id="CHEBI:59789"/>
        <dbReference type="ChEBI" id="CHEBI:64479"/>
        <dbReference type="ChEBI" id="CHEBI:138651"/>
        <dbReference type="EC" id="2.3.1.184"/>
    </reaction>
</comment>
<dbReference type="GO" id="GO:0061579">
    <property type="term" value="F:N-acyl homoserine lactone synthase activity"/>
    <property type="evidence" value="ECO:0007669"/>
    <property type="project" value="UniProtKB-UniRule"/>
</dbReference>
<dbReference type="SUPFAM" id="SSF55729">
    <property type="entry name" value="Acyl-CoA N-acyltransferases (Nat)"/>
    <property type="match status" value="1"/>
</dbReference>
<keyword evidence="8" id="KW-1185">Reference proteome</keyword>
<dbReference type="PROSITE" id="PS51187">
    <property type="entry name" value="AUTOINDUCER_SYNTH_2"/>
    <property type="match status" value="1"/>
</dbReference>
<evidence type="ECO:0000256" key="6">
    <source>
        <dbReference type="RuleBase" id="RU361135"/>
    </source>
</evidence>
<dbReference type="AlphaFoldDB" id="A0A5B8FGA3"/>
<reference evidence="7 8" key="1">
    <citation type="submission" date="2019-06" db="EMBL/GenBank/DDBJ databases">
        <title>Genome sequence of Rhodobacteraceae bacterium D4M1.</title>
        <authorList>
            <person name="Cao J."/>
        </authorList>
    </citation>
    <scope>NUCLEOTIDE SEQUENCE [LARGE SCALE GENOMIC DNA]</scope>
    <source>
        <strain evidence="7 8">D4M1</strain>
    </source>
</reference>
<evidence type="ECO:0000256" key="1">
    <source>
        <dbReference type="ARBA" id="ARBA00022654"/>
    </source>
</evidence>
<dbReference type="OrthoDB" id="6169313at2"/>